<keyword evidence="9" id="KW-1185">Reference proteome</keyword>
<feature type="transmembrane region" description="Helical" evidence="6">
    <location>
        <begin position="394"/>
        <end position="415"/>
    </location>
</feature>
<keyword evidence="3 6" id="KW-1133">Transmembrane helix</keyword>
<dbReference type="InterPro" id="IPR007016">
    <property type="entry name" value="O-antigen_ligase-rel_domated"/>
</dbReference>
<dbReference type="PANTHER" id="PTHR37422">
    <property type="entry name" value="TEICHURONIC ACID BIOSYNTHESIS PROTEIN TUAE"/>
    <property type="match status" value="1"/>
</dbReference>
<feature type="transmembrane region" description="Helical" evidence="6">
    <location>
        <begin position="85"/>
        <end position="107"/>
    </location>
</feature>
<dbReference type="InParanoid" id="A0A2S8SSB8"/>
<feature type="region of interest" description="Disordered" evidence="5">
    <location>
        <begin position="444"/>
        <end position="479"/>
    </location>
</feature>
<evidence type="ECO:0000256" key="4">
    <source>
        <dbReference type="ARBA" id="ARBA00023136"/>
    </source>
</evidence>
<name>A0A2S8SSB8_9BACT</name>
<keyword evidence="8" id="KW-0436">Ligase</keyword>
<evidence type="ECO:0000259" key="7">
    <source>
        <dbReference type="Pfam" id="PF04932"/>
    </source>
</evidence>
<accession>A0A2S8SSB8</accession>
<sequence length="479" mass="51363">MQQFIPTSAVKSAHQAARPGGSAALYLWALLPLLLSFALFSVSPVLSIAIQLFVLCAVVGKLPFFVLAIFATMPFQQSLFGGDSASAPSVSLVDAFASLLFLILLFSLPNRGSLRIGPVAIPIFIYIGVSCASSLANWEGFSTAISLARMIMATLVAILIFANFSVAFRLAHRGFLIFLAALDVLAFFAMAAFARGGVEASMYTLGINKNALGPTFGCGIVTCISYLLTEPTQGRRALFLKTSLALCTIGCFLSLSRGAWVATTIAYLTILIISKNKRAFLGSILLMIPLIAILWHLLPKEAVQYASNVSSSAHTIQTRFQTINIVLSEFRSSPLLGVGIGLRKSVEPHNVLILTLGESGIIGLLGFLGMFAGGFYTFFLAWKKANDNVPNRQLILIGVSILLLSLVHGCMDVYWRRGIGFLGWASVGLAVQIIASARATSPLSPTLAAPRSLPERGRPRRVAKTTRVSDSPVSRPDFL</sequence>
<protein>
    <submittedName>
        <fullName evidence="8">O-Antigen ligase</fullName>
    </submittedName>
</protein>
<evidence type="ECO:0000256" key="6">
    <source>
        <dbReference type="SAM" id="Phobius"/>
    </source>
</evidence>
<evidence type="ECO:0000256" key="3">
    <source>
        <dbReference type="ARBA" id="ARBA00022989"/>
    </source>
</evidence>
<proteinExistence type="predicted"/>
<dbReference type="PANTHER" id="PTHR37422:SF13">
    <property type="entry name" value="LIPOPOLYSACCHARIDE BIOSYNTHESIS PROTEIN PA4999-RELATED"/>
    <property type="match status" value="1"/>
</dbReference>
<evidence type="ECO:0000256" key="5">
    <source>
        <dbReference type="SAM" id="MobiDB-lite"/>
    </source>
</evidence>
<keyword evidence="4 6" id="KW-0472">Membrane</keyword>
<dbReference type="EMBL" id="NIGF01000009">
    <property type="protein sequence ID" value="PQV63703.1"/>
    <property type="molecule type" value="Genomic_DNA"/>
</dbReference>
<dbReference type="AlphaFoldDB" id="A0A2S8SSB8"/>
<dbReference type="RefSeq" id="WP_105483863.1">
    <property type="nucleotide sequence ID" value="NZ_NIGF01000009.1"/>
</dbReference>
<feature type="transmembrane region" description="Helical" evidence="6">
    <location>
        <begin position="21"/>
        <end position="42"/>
    </location>
</feature>
<dbReference type="GO" id="GO:0016874">
    <property type="term" value="F:ligase activity"/>
    <property type="evidence" value="ECO:0007669"/>
    <property type="project" value="UniProtKB-KW"/>
</dbReference>
<dbReference type="GO" id="GO:0016020">
    <property type="term" value="C:membrane"/>
    <property type="evidence" value="ECO:0007669"/>
    <property type="project" value="UniProtKB-SubCell"/>
</dbReference>
<feature type="transmembrane region" description="Helical" evidence="6">
    <location>
        <begin position="361"/>
        <end position="382"/>
    </location>
</feature>
<dbReference type="Proteomes" id="UP000237684">
    <property type="component" value="Unassembled WGS sequence"/>
</dbReference>
<evidence type="ECO:0000256" key="2">
    <source>
        <dbReference type="ARBA" id="ARBA00022692"/>
    </source>
</evidence>
<feature type="domain" description="O-antigen ligase-related" evidence="7">
    <location>
        <begin position="243"/>
        <end position="368"/>
    </location>
</feature>
<feature type="transmembrane region" description="Helical" evidence="6">
    <location>
        <begin position="174"/>
        <end position="198"/>
    </location>
</feature>
<gene>
    <name evidence="8" type="ORF">B1R32_10942</name>
</gene>
<keyword evidence="2 6" id="KW-0812">Transmembrane</keyword>
<dbReference type="Pfam" id="PF04932">
    <property type="entry name" value="Wzy_C"/>
    <property type="match status" value="1"/>
</dbReference>
<evidence type="ECO:0000256" key="1">
    <source>
        <dbReference type="ARBA" id="ARBA00004141"/>
    </source>
</evidence>
<feature type="transmembrane region" description="Helical" evidence="6">
    <location>
        <begin position="119"/>
        <end position="138"/>
    </location>
</feature>
<organism evidence="8 9">
    <name type="scientific">Abditibacterium utsteinense</name>
    <dbReference type="NCBI Taxonomy" id="1960156"/>
    <lineage>
        <taxon>Bacteria</taxon>
        <taxon>Pseudomonadati</taxon>
        <taxon>Abditibacteriota</taxon>
        <taxon>Abditibacteriia</taxon>
        <taxon>Abditibacteriales</taxon>
        <taxon>Abditibacteriaceae</taxon>
        <taxon>Abditibacterium</taxon>
    </lineage>
</organism>
<comment type="caution">
    <text evidence="8">The sequence shown here is derived from an EMBL/GenBank/DDBJ whole genome shotgun (WGS) entry which is preliminary data.</text>
</comment>
<feature type="transmembrane region" description="Helical" evidence="6">
    <location>
        <begin position="48"/>
        <end position="73"/>
    </location>
</feature>
<feature type="transmembrane region" description="Helical" evidence="6">
    <location>
        <begin position="150"/>
        <end position="168"/>
    </location>
</feature>
<feature type="transmembrane region" description="Helical" evidence="6">
    <location>
        <begin position="210"/>
        <end position="228"/>
    </location>
</feature>
<evidence type="ECO:0000313" key="8">
    <source>
        <dbReference type="EMBL" id="PQV63703.1"/>
    </source>
</evidence>
<evidence type="ECO:0000313" key="9">
    <source>
        <dbReference type="Proteomes" id="UP000237684"/>
    </source>
</evidence>
<reference evidence="8 9" key="1">
    <citation type="journal article" date="2018" name="Syst. Appl. Microbiol.">
        <title>Abditibacterium utsteinense sp. nov., the first cultivated member of candidate phylum FBP, isolated from ice-free Antarctic soil samples.</title>
        <authorList>
            <person name="Tahon G."/>
            <person name="Tytgat B."/>
            <person name="Lebbe L."/>
            <person name="Carlier A."/>
            <person name="Willems A."/>
        </authorList>
    </citation>
    <scope>NUCLEOTIDE SEQUENCE [LARGE SCALE GENOMIC DNA]</scope>
    <source>
        <strain evidence="8 9">LMG 29911</strain>
    </source>
</reference>
<comment type="subcellular location">
    <subcellularLocation>
        <location evidence="1">Membrane</location>
        <topology evidence="1">Multi-pass membrane protein</topology>
    </subcellularLocation>
</comment>
<dbReference type="InterPro" id="IPR051533">
    <property type="entry name" value="WaaL-like"/>
</dbReference>
<feature type="transmembrane region" description="Helical" evidence="6">
    <location>
        <begin position="279"/>
        <end position="298"/>
    </location>
</feature>